<sequence>CSRAAAPKPLDTDRSHAPRGNAVIDALRQRWTQSVLTGIPAQSVGTIIIGEESVQALIEQGRDVY</sequence>
<reference evidence="1" key="1">
    <citation type="journal article" date="2019" name="Sci. Rep.">
        <title>Draft genome of Tanacetum cinerariifolium, the natural source of mosquito coil.</title>
        <authorList>
            <person name="Yamashiro T."/>
            <person name="Shiraishi A."/>
            <person name="Satake H."/>
            <person name="Nakayama K."/>
        </authorList>
    </citation>
    <scope>NUCLEOTIDE SEQUENCE</scope>
</reference>
<name>A0A699X9M4_TANCI</name>
<dbReference type="EMBL" id="BKCJ011827937">
    <property type="protein sequence ID" value="GFD56299.1"/>
    <property type="molecule type" value="Genomic_DNA"/>
</dbReference>
<feature type="non-terminal residue" evidence="1">
    <location>
        <position position="1"/>
    </location>
</feature>
<protein>
    <submittedName>
        <fullName evidence="1">Uncharacterized protein</fullName>
    </submittedName>
</protein>
<accession>A0A699X9M4</accession>
<dbReference type="AlphaFoldDB" id="A0A699X9M4"/>
<organism evidence="1">
    <name type="scientific">Tanacetum cinerariifolium</name>
    <name type="common">Dalmatian daisy</name>
    <name type="synonym">Chrysanthemum cinerariifolium</name>
    <dbReference type="NCBI Taxonomy" id="118510"/>
    <lineage>
        <taxon>Eukaryota</taxon>
        <taxon>Viridiplantae</taxon>
        <taxon>Streptophyta</taxon>
        <taxon>Embryophyta</taxon>
        <taxon>Tracheophyta</taxon>
        <taxon>Spermatophyta</taxon>
        <taxon>Magnoliopsida</taxon>
        <taxon>eudicotyledons</taxon>
        <taxon>Gunneridae</taxon>
        <taxon>Pentapetalae</taxon>
        <taxon>asterids</taxon>
        <taxon>campanulids</taxon>
        <taxon>Asterales</taxon>
        <taxon>Asteraceae</taxon>
        <taxon>Asteroideae</taxon>
        <taxon>Anthemideae</taxon>
        <taxon>Anthemidinae</taxon>
        <taxon>Tanacetum</taxon>
    </lineage>
</organism>
<evidence type="ECO:0000313" key="1">
    <source>
        <dbReference type="EMBL" id="GFD56299.1"/>
    </source>
</evidence>
<gene>
    <name evidence="1" type="ORF">Tci_928268</name>
</gene>
<proteinExistence type="predicted"/>
<comment type="caution">
    <text evidence="1">The sequence shown here is derived from an EMBL/GenBank/DDBJ whole genome shotgun (WGS) entry which is preliminary data.</text>
</comment>